<dbReference type="Proteomes" id="UP000308707">
    <property type="component" value="Unassembled WGS sequence"/>
</dbReference>
<dbReference type="SUPFAM" id="SSF54427">
    <property type="entry name" value="NTF2-like"/>
    <property type="match status" value="1"/>
</dbReference>
<dbReference type="OrthoDB" id="336094at2"/>
<dbReference type="RefSeq" id="WP_137266872.1">
    <property type="nucleotide sequence ID" value="NZ_SZUA01000002.1"/>
</dbReference>
<name>A0A4U5JLH2_9GAMM</name>
<dbReference type="Gene3D" id="3.10.450.50">
    <property type="match status" value="1"/>
</dbReference>
<dbReference type="EMBL" id="SZUA01000002">
    <property type="protein sequence ID" value="TKR30442.1"/>
    <property type="molecule type" value="Genomic_DNA"/>
</dbReference>
<reference evidence="2 3" key="1">
    <citation type="submission" date="2019-04" db="EMBL/GenBank/DDBJ databases">
        <title>Reference strain of H23.</title>
        <authorList>
            <person name="Luo X."/>
        </authorList>
    </citation>
    <scope>NUCLEOTIDE SEQUENCE [LARGE SCALE GENOMIC DNA]</scope>
    <source>
        <strain evidence="2 3">H23</strain>
    </source>
</reference>
<dbReference type="Pfam" id="PF20409">
    <property type="entry name" value="SnoaL_5"/>
    <property type="match status" value="1"/>
</dbReference>
<evidence type="ECO:0000313" key="2">
    <source>
        <dbReference type="EMBL" id="TKR30442.1"/>
    </source>
</evidence>
<dbReference type="AlphaFoldDB" id="A0A4U5JLH2"/>
<dbReference type="InterPro" id="IPR032710">
    <property type="entry name" value="NTF2-like_dom_sf"/>
</dbReference>
<gene>
    <name evidence="2" type="ORF">FCE95_09975</name>
</gene>
<evidence type="ECO:0000259" key="1">
    <source>
        <dbReference type="Pfam" id="PF20409"/>
    </source>
</evidence>
<organism evidence="2 3">
    <name type="scientific">Luteimonas gilva</name>
    <dbReference type="NCBI Taxonomy" id="2572684"/>
    <lineage>
        <taxon>Bacteria</taxon>
        <taxon>Pseudomonadati</taxon>
        <taxon>Pseudomonadota</taxon>
        <taxon>Gammaproteobacteria</taxon>
        <taxon>Lysobacterales</taxon>
        <taxon>Lysobacteraceae</taxon>
        <taxon>Luteimonas</taxon>
    </lineage>
</organism>
<protein>
    <submittedName>
        <fullName evidence="2">Nuclear transport factor 2 family protein</fullName>
    </submittedName>
</protein>
<accession>A0A4U5JLH2</accession>
<comment type="caution">
    <text evidence="2">The sequence shown here is derived from an EMBL/GenBank/DDBJ whole genome shotgun (WGS) entry which is preliminary data.</text>
</comment>
<proteinExistence type="predicted"/>
<keyword evidence="3" id="KW-1185">Reference proteome</keyword>
<sequence length="123" mass="13518">MNTEQIAKRLVELCREGKYEQAQDELYAQDAVSVEMEGSPGGGAGNVKGLDAIREKGRKWQESIETIHGGSVGDPVVAGDWFSVAMGIDATYKGIGRMDMKEICVYQVRDGKIAHEQFFYNVG</sequence>
<feature type="domain" description="SnoaL-like" evidence="1">
    <location>
        <begin position="1"/>
        <end position="120"/>
    </location>
</feature>
<dbReference type="InterPro" id="IPR046860">
    <property type="entry name" value="SnoaL_5"/>
</dbReference>
<evidence type="ECO:0000313" key="3">
    <source>
        <dbReference type="Proteomes" id="UP000308707"/>
    </source>
</evidence>